<name>J7SCY8_9APHY</name>
<accession>J7SCY8</accession>
<sequence length="51" mass="5959">MNLLYFGLYQLDGEEIRYFETTLPLGLTQSMSTANMQQVLEIGISKNIYFY</sequence>
<reference evidence="1 2" key="1">
    <citation type="journal article" date="2012" name="Appl. Environ. Microbiol.">
        <title>Short-read sequencing for genomic analysis of the brown rot fungus Fibroporia radiculosa.</title>
        <authorList>
            <person name="Tang J.D."/>
            <person name="Perkins A.D."/>
            <person name="Sonstegard T.S."/>
            <person name="Schroeder S.G."/>
            <person name="Burgess S.C."/>
            <person name="Diehl S.V."/>
        </authorList>
    </citation>
    <scope>NUCLEOTIDE SEQUENCE [LARGE SCALE GENOMIC DNA]</scope>
    <source>
        <strain evidence="1 2">TFFH 294</strain>
    </source>
</reference>
<proteinExistence type="predicted"/>
<dbReference type="AlphaFoldDB" id="J7SCY8"/>
<evidence type="ECO:0000313" key="2">
    <source>
        <dbReference type="Proteomes" id="UP000006352"/>
    </source>
</evidence>
<keyword evidence="2" id="KW-1185">Reference proteome</keyword>
<dbReference type="HOGENOM" id="CLU_3106339_0_0_1"/>
<evidence type="ECO:0000313" key="1">
    <source>
        <dbReference type="EMBL" id="CCM07033.1"/>
    </source>
</evidence>
<dbReference type="RefSeq" id="XP_012177054.1">
    <property type="nucleotide sequence ID" value="XM_012321664.1"/>
</dbReference>
<gene>
    <name evidence="1" type="ORF">FIBRA_09352</name>
</gene>
<organism evidence="1 2">
    <name type="scientific">Fibroporia radiculosa</name>
    <dbReference type="NCBI Taxonomy" id="599839"/>
    <lineage>
        <taxon>Eukaryota</taxon>
        <taxon>Fungi</taxon>
        <taxon>Dikarya</taxon>
        <taxon>Basidiomycota</taxon>
        <taxon>Agaricomycotina</taxon>
        <taxon>Agaricomycetes</taxon>
        <taxon>Polyporales</taxon>
        <taxon>Fibroporiaceae</taxon>
        <taxon>Fibroporia</taxon>
    </lineage>
</organism>
<protein>
    <submittedName>
        <fullName evidence="1">Uncharacterized protein</fullName>
    </submittedName>
</protein>
<dbReference type="EMBL" id="HE797622">
    <property type="protein sequence ID" value="CCM07033.1"/>
    <property type="molecule type" value="Genomic_DNA"/>
</dbReference>
<dbReference type="GeneID" id="24101933"/>
<dbReference type="InParanoid" id="J7SCY8"/>
<dbReference type="Proteomes" id="UP000006352">
    <property type="component" value="Unassembled WGS sequence"/>
</dbReference>